<gene>
    <name evidence="8" type="ORF">FSP39_000128</name>
</gene>
<name>A0AA88XTN5_PINIB</name>
<feature type="transmembrane region" description="Helical" evidence="6">
    <location>
        <begin position="224"/>
        <end position="245"/>
    </location>
</feature>
<comment type="caution">
    <text evidence="8">The sequence shown here is derived from an EMBL/GenBank/DDBJ whole genome shotgun (WGS) entry which is preliminary data.</text>
</comment>
<accession>A0AA88XTN5</accession>
<feature type="transmembrane region" description="Helical" evidence="6">
    <location>
        <begin position="121"/>
        <end position="138"/>
    </location>
</feature>
<dbReference type="InterPro" id="IPR003915">
    <property type="entry name" value="PKD_2"/>
</dbReference>
<dbReference type="PANTHER" id="PTHR10877">
    <property type="entry name" value="POLYCYSTIN FAMILY MEMBER"/>
    <property type="match status" value="1"/>
</dbReference>
<evidence type="ECO:0000256" key="1">
    <source>
        <dbReference type="ARBA" id="ARBA00004141"/>
    </source>
</evidence>
<feature type="transmembrane region" description="Helical" evidence="6">
    <location>
        <begin position="159"/>
        <end position="181"/>
    </location>
</feature>
<evidence type="ECO:0000256" key="5">
    <source>
        <dbReference type="ARBA" id="ARBA00023136"/>
    </source>
</evidence>
<evidence type="ECO:0000256" key="6">
    <source>
        <dbReference type="SAM" id="Phobius"/>
    </source>
</evidence>
<dbReference type="GO" id="GO:0050982">
    <property type="term" value="P:detection of mechanical stimulus"/>
    <property type="evidence" value="ECO:0007669"/>
    <property type="project" value="TreeGrafter"/>
</dbReference>
<comment type="similarity">
    <text evidence="2">Belongs to the polycystin family.</text>
</comment>
<dbReference type="Pfam" id="PF08016">
    <property type="entry name" value="PKD_channel"/>
    <property type="match status" value="1"/>
</dbReference>
<dbReference type="InterPro" id="IPR013122">
    <property type="entry name" value="PKD1_2_channel"/>
</dbReference>
<sequence length="295" mass="34122">MTSFKWEFPSMGGTAQKHTVTSFRLYPYMDPFDYLILVVQLCFIVFTLVKIVRIFYRFSNTLRGYREILLHLLKTALVLLSVTVIVVYVIRIDRTIFTIEKIFNNKEQFISFDQLIFLDDLYKMCLSILIFFHILFLLRHLTYNFHIYLLQNTIRIASGQIISCMVFLGIAIIAFSSLQYLFTGRKLSDYRSLYNAMLSLICAALSTAKLSSGKSEIISPFDKLTFFLFGLIVNLILLNLFISILNETLSALKTGNFVRGSIPTFDKELNQFVWEKISKIFSLCGVHPQDQSTSM</sequence>
<dbReference type="PANTHER" id="PTHR10877:SF194">
    <property type="entry name" value="LOCATION OF VULVA DEFECTIVE 1"/>
    <property type="match status" value="1"/>
</dbReference>
<organism evidence="8 9">
    <name type="scientific">Pinctada imbricata</name>
    <name type="common">Atlantic pearl-oyster</name>
    <name type="synonym">Pinctada martensii</name>
    <dbReference type="NCBI Taxonomy" id="66713"/>
    <lineage>
        <taxon>Eukaryota</taxon>
        <taxon>Metazoa</taxon>
        <taxon>Spiralia</taxon>
        <taxon>Lophotrochozoa</taxon>
        <taxon>Mollusca</taxon>
        <taxon>Bivalvia</taxon>
        <taxon>Autobranchia</taxon>
        <taxon>Pteriomorphia</taxon>
        <taxon>Pterioida</taxon>
        <taxon>Pterioidea</taxon>
        <taxon>Pteriidae</taxon>
        <taxon>Pinctada</taxon>
    </lineage>
</organism>
<dbReference type="PRINTS" id="PR01433">
    <property type="entry name" value="POLYCYSTIN2"/>
</dbReference>
<evidence type="ECO:0000256" key="2">
    <source>
        <dbReference type="ARBA" id="ARBA00007200"/>
    </source>
</evidence>
<evidence type="ECO:0000313" key="8">
    <source>
        <dbReference type="EMBL" id="KAK3092236.1"/>
    </source>
</evidence>
<keyword evidence="9" id="KW-1185">Reference proteome</keyword>
<dbReference type="Proteomes" id="UP001186944">
    <property type="component" value="Unassembled WGS sequence"/>
</dbReference>
<dbReference type="EMBL" id="VSWD01000009">
    <property type="protein sequence ID" value="KAK3092236.1"/>
    <property type="molecule type" value="Genomic_DNA"/>
</dbReference>
<feature type="transmembrane region" description="Helical" evidence="6">
    <location>
        <begin position="34"/>
        <end position="56"/>
    </location>
</feature>
<evidence type="ECO:0000256" key="3">
    <source>
        <dbReference type="ARBA" id="ARBA00022692"/>
    </source>
</evidence>
<proteinExistence type="inferred from homology"/>
<protein>
    <recommendedName>
        <fullName evidence="7">Polycystin cation channel PKD1/PKD2 domain-containing protein</fullName>
    </recommendedName>
</protein>
<keyword evidence="4 6" id="KW-1133">Transmembrane helix</keyword>
<comment type="subcellular location">
    <subcellularLocation>
        <location evidence="1">Membrane</location>
        <topology evidence="1">Multi-pass membrane protein</topology>
    </subcellularLocation>
</comment>
<feature type="domain" description="Polycystin cation channel PKD1/PKD2" evidence="7">
    <location>
        <begin position="29"/>
        <end position="250"/>
    </location>
</feature>
<evidence type="ECO:0000256" key="4">
    <source>
        <dbReference type="ARBA" id="ARBA00022989"/>
    </source>
</evidence>
<keyword evidence="3 6" id="KW-0812">Transmembrane</keyword>
<feature type="transmembrane region" description="Helical" evidence="6">
    <location>
        <begin position="68"/>
        <end position="90"/>
    </location>
</feature>
<reference evidence="8" key="1">
    <citation type="submission" date="2019-08" db="EMBL/GenBank/DDBJ databases">
        <title>The improved chromosome-level genome for the pearl oyster Pinctada fucata martensii using PacBio sequencing and Hi-C.</title>
        <authorList>
            <person name="Zheng Z."/>
        </authorList>
    </citation>
    <scope>NUCLEOTIDE SEQUENCE</scope>
    <source>
        <strain evidence="8">ZZ-2019</strain>
        <tissue evidence="8">Adductor muscle</tissue>
    </source>
</reference>
<dbReference type="AlphaFoldDB" id="A0AA88XTN5"/>
<keyword evidence="5 6" id="KW-0472">Membrane</keyword>
<dbReference type="InterPro" id="IPR051223">
    <property type="entry name" value="Polycystin"/>
</dbReference>
<dbReference type="GO" id="GO:0016020">
    <property type="term" value="C:membrane"/>
    <property type="evidence" value="ECO:0007669"/>
    <property type="project" value="UniProtKB-SubCell"/>
</dbReference>
<dbReference type="GO" id="GO:0005262">
    <property type="term" value="F:calcium channel activity"/>
    <property type="evidence" value="ECO:0007669"/>
    <property type="project" value="TreeGrafter"/>
</dbReference>
<evidence type="ECO:0000313" key="9">
    <source>
        <dbReference type="Proteomes" id="UP001186944"/>
    </source>
</evidence>
<dbReference type="GO" id="GO:0005509">
    <property type="term" value="F:calcium ion binding"/>
    <property type="evidence" value="ECO:0007669"/>
    <property type="project" value="InterPro"/>
</dbReference>
<evidence type="ECO:0000259" key="7">
    <source>
        <dbReference type="Pfam" id="PF08016"/>
    </source>
</evidence>